<dbReference type="InterPro" id="IPR036259">
    <property type="entry name" value="MFS_trans_sf"/>
</dbReference>
<evidence type="ECO:0000256" key="6">
    <source>
        <dbReference type="SAM" id="Phobius"/>
    </source>
</evidence>
<feature type="transmembrane region" description="Helical" evidence="6">
    <location>
        <begin position="442"/>
        <end position="462"/>
    </location>
</feature>
<feature type="transmembrane region" description="Helical" evidence="6">
    <location>
        <begin position="118"/>
        <end position="139"/>
    </location>
</feature>
<dbReference type="EMBL" id="JEMT01026373">
    <property type="protein sequence ID" value="EXX59536.1"/>
    <property type="molecule type" value="Genomic_DNA"/>
</dbReference>
<feature type="transmembrane region" description="Helical" evidence="6">
    <location>
        <begin position="151"/>
        <end position="173"/>
    </location>
</feature>
<evidence type="ECO:0000256" key="2">
    <source>
        <dbReference type="ARBA" id="ARBA00022692"/>
    </source>
</evidence>
<dbReference type="InterPro" id="IPR011701">
    <property type="entry name" value="MFS"/>
</dbReference>
<feature type="transmembrane region" description="Helical" evidence="6">
    <location>
        <begin position="239"/>
        <end position="259"/>
    </location>
</feature>
<dbReference type="GO" id="GO:0022857">
    <property type="term" value="F:transmembrane transporter activity"/>
    <property type="evidence" value="ECO:0007669"/>
    <property type="project" value="InterPro"/>
</dbReference>
<feature type="domain" description="Major facilitator superfamily (MFS) profile" evidence="7">
    <location>
        <begin position="79"/>
        <end position="494"/>
    </location>
</feature>
<evidence type="ECO:0000256" key="3">
    <source>
        <dbReference type="ARBA" id="ARBA00022989"/>
    </source>
</evidence>
<dbReference type="Pfam" id="PF07690">
    <property type="entry name" value="MFS_1"/>
    <property type="match status" value="1"/>
</dbReference>
<dbReference type="OMA" id="RYGISCI"/>
<evidence type="ECO:0000313" key="8">
    <source>
        <dbReference type="EMBL" id="EXX59536.1"/>
    </source>
</evidence>
<accession>A0A015KIR4</accession>
<gene>
    <name evidence="8" type="ORF">RirG_188170</name>
</gene>
<dbReference type="Proteomes" id="UP000022910">
    <property type="component" value="Unassembled WGS sequence"/>
</dbReference>
<feature type="transmembrane region" description="Helical" evidence="6">
    <location>
        <begin position="404"/>
        <end position="430"/>
    </location>
</feature>
<feature type="region of interest" description="Disordered" evidence="5">
    <location>
        <begin position="1"/>
        <end position="21"/>
    </location>
</feature>
<reference evidence="8 9" key="1">
    <citation type="submission" date="2014-02" db="EMBL/GenBank/DDBJ databases">
        <title>Single nucleus genome sequencing reveals high similarity among nuclei of an endomycorrhizal fungus.</title>
        <authorList>
            <person name="Lin K."/>
            <person name="Geurts R."/>
            <person name="Zhang Z."/>
            <person name="Limpens E."/>
            <person name="Saunders D.G."/>
            <person name="Mu D."/>
            <person name="Pang E."/>
            <person name="Cao H."/>
            <person name="Cha H."/>
            <person name="Lin T."/>
            <person name="Zhou Q."/>
            <person name="Shang Y."/>
            <person name="Li Y."/>
            <person name="Ivanov S."/>
            <person name="Sharma T."/>
            <person name="Velzen R.V."/>
            <person name="Ruijter N.D."/>
            <person name="Aanen D.K."/>
            <person name="Win J."/>
            <person name="Kamoun S."/>
            <person name="Bisseling T."/>
            <person name="Huang S."/>
        </authorList>
    </citation>
    <scope>NUCLEOTIDE SEQUENCE [LARGE SCALE GENOMIC DNA]</scope>
    <source>
        <strain evidence="9">DAOM197198w</strain>
    </source>
</reference>
<feature type="transmembrane region" description="Helical" evidence="6">
    <location>
        <begin position="380"/>
        <end position="398"/>
    </location>
</feature>
<protein>
    <submittedName>
        <fullName evidence="8">Qdr1p</fullName>
    </submittedName>
</protein>
<dbReference type="SUPFAM" id="SSF103473">
    <property type="entry name" value="MFS general substrate transporter"/>
    <property type="match status" value="1"/>
</dbReference>
<feature type="transmembrane region" description="Helical" evidence="6">
    <location>
        <begin position="468"/>
        <end position="491"/>
    </location>
</feature>
<name>A0A015KIR4_RHIIW</name>
<keyword evidence="3 6" id="KW-1133">Transmembrane helix</keyword>
<comment type="subcellular location">
    <subcellularLocation>
        <location evidence="1">Membrane</location>
        <topology evidence="1">Multi-pass membrane protein</topology>
    </subcellularLocation>
</comment>
<dbReference type="OrthoDB" id="440553at2759"/>
<dbReference type="CDD" id="cd17323">
    <property type="entry name" value="MFS_Tpo1_MDR_like"/>
    <property type="match status" value="1"/>
</dbReference>
<feature type="transmembrane region" description="Helical" evidence="6">
    <location>
        <begin position="332"/>
        <end position="352"/>
    </location>
</feature>
<keyword evidence="4 6" id="KW-0472">Membrane</keyword>
<dbReference type="HOGENOM" id="CLU_008455_8_5_1"/>
<dbReference type="PANTHER" id="PTHR23502">
    <property type="entry name" value="MAJOR FACILITATOR SUPERFAMILY"/>
    <property type="match status" value="1"/>
</dbReference>
<feature type="transmembrane region" description="Helical" evidence="6">
    <location>
        <begin position="299"/>
        <end position="320"/>
    </location>
</feature>
<sequence>MNNNQSIEINVSEETLESSNTNLEKHENLAELQETKRESSEISEITLIDFADVADIESTTIYSSYDDPKNWSPKKKILILIIISLTSMISPMANTMYYPAVIDVRHYFRTTDNECNEFLNIYVVSVYVFFTGTAPLFVGGFSDVYGNRRHLYLIALSLFVVPSVVCALVKNVWVLIAMRSLQACGSSSTQCLGAGVISDIYVPTERGRAYGIMYLGFYIGDLGGPIIGGYLTESLGFKWIFWLLASLGCILFLIIFFFLPETFRRNNISSSLQLSYTLKQAFQKVNPLIPLKLLRFPNVALKIVYMSSIWAFMYVQNVIIPTFSDTYKLSSFTIGLTFLAPGIGYLIGSVIGGRYSDYVLAKYESDHDGQSYPEVRLKSIWIGSILIPISYCAFGWLLQFKINLIFPIIAMFIGGTGSLFVFNSTITYLVDSYPEFSASAIALSDFIPCTLATAYIIMTVPIRNAIGIGWLFTILASINLLSISCIILVYFKGKNWREKQNTNGNL</sequence>
<evidence type="ECO:0000259" key="7">
    <source>
        <dbReference type="PROSITE" id="PS50850"/>
    </source>
</evidence>
<evidence type="ECO:0000256" key="1">
    <source>
        <dbReference type="ARBA" id="ARBA00004141"/>
    </source>
</evidence>
<keyword evidence="9" id="KW-1185">Reference proteome</keyword>
<comment type="caution">
    <text evidence="8">The sequence shown here is derived from an EMBL/GenBank/DDBJ whole genome shotgun (WGS) entry which is preliminary data.</text>
</comment>
<organism evidence="8 9">
    <name type="scientific">Rhizophagus irregularis (strain DAOM 197198w)</name>
    <name type="common">Glomus intraradices</name>
    <dbReference type="NCBI Taxonomy" id="1432141"/>
    <lineage>
        <taxon>Eukaryota</taxon>
        <taxon>Fungi</taxon>
        <taxon>Fungi incertae sedis</taxon>
        <taxon>Mucoromycota</taxon>
        <taxon>Glomeromycotina</taxon>
        <taxon>Glomeromycetes</taxon>
        <taxon>Glomerales</taxon>
        <taxon>Glomeraceae</taxon>
        <taxon>Rhizophagus</taxon>
    </lineage>
</organism>
<dbReference type="GO" id="GO:0005886">
    <property type="term" value="C:plasma membrane"/>
    <property type="evidence" value="ECO:0007669"/>
    <property type="project" value="TreeGrafter"/>
</dbReference>
<dbReference type="InterPro" id="IPR020846">
    <property type="entry name" value="MFS_dom"/>
</dbReference>
<proteinExistence type="predicted"/>
<feature type="transmembrane region" description="Helical" evidence="6">
    <location>
        <begin position="77"/>
        <end position="98"/>
    </location>
</feature>
<keyword evidence="2 6" id="KW-0812">Transmembrane</keyword>
<dbReference type="PANTHER" id="PTHR23502:SF5">
    <property type="entry name" value="QUINIDINE RESISTANCE PROTEIN 3"/>
    <property type="match status" value="1"/>
</dbReference>
<dbReference type="Gene3D" id="1.20.1720.10">
    <property type="entry name" value="Multidrug resistance protein D"/>
    <property type="match status" value="1"/>
</dbReference>
<evidence type="ECO:0000313" key="9">
    <source>
        <dbReference type="Proteomes" id="UP000022910"/>
    </source>
</evidence>
<dbReference type="PROSITE" id="PS50850">
    <property type="entry name" value="MFS"/>
    <property type="match status" value="1"/>
</dbReference>
<dbReference type="AlphaFoldDB" id="A0A015KIR4"/>
<dbReference type="STRING" id="1432141.A0A015KIR4"/>
<evidence type="ECO:0000256" key="4">
    <source>
        <dbReference type="ARBA" id="ARBA00023136"/>
    </source>
</evidence>
<evidence type="ECO:0000256" key="5">
    <source>
        <dbReference type="SAM" id="MobiDB-lite"/>
    </source>
</evidence>